<dbReference type="InterPro" id="IPR023827">
    <property type="entry name" value="Peptidase_S8_Asp-AS"/>
</dbReference>
<dbReference type="SUPFAM" id="SSF52743">
    <property type="entry name" value="Subtilisin-like"/>
    <property type="match status" value="1"/>
</dbReference>
<feature type="chain" id="PRO_5045963989" evidence="7">
    <location>
        <begin position="28"/>
        <end position="698"/>
    </location>
</feature>
<dbReference type="InterPro" id="IPR036439">
    <property type="entry name" value="Dockerin_dom_sf"/>
</dbReference>
<dbReference type="PROSITE" id="PS51892">
    <property type="entry name" value="SUBTILASE"/>
    <property type="match status" value="1"/>
</dbReference>
<dbReference type="Gene3D" id="2.60.40.4270">
    <property type="entry name" value="Listeria-Bacteroides repeat domain"/>
    <property type="match status" value="1"/>
</dbReference>
<feature type="domain" description="Dockerin" evidence="8">
    <location>
        <begin position="631"/>
        <end position="698"/>
    </location>
</feature>
<name>A0ABV1FAN8_9FIRM</name>
<evidence type="ECO:0000313" key="9">
    <source>
        <dbReference type="EMBL" id="MEQ2469367.1"/>
    </source>
</evidence>
<keyword evidence="7" id="KW-0732">Signal</keyword>
<evidence type="ECO:0000256" key="4">
    <source>
        <dbReference type="ARBA" id="ARBA00022825"/>
    </source>
</evidence>
<dbReference type="Gene3D" id="1.10.1330.10">
    <property type="entry name" value="Dockerin domain"/>
    <property type="match status" value="1"/>
</dbReference>
<evidence type="ECO:0000256" key="1">
    <source>
        <dbReference type="ARBA" id="ARBA00011073"/>
    </source>
</evidence>
<evidence type="ECO:0000256" key="3">
    <source>
        <dbReference type="ARBA" id="ARBA00022801"/>
    </source>
</evidence>
<keyword evidence="3 5" id="KW-0378">Hydrolase</keyword>
<dbReference type="Pfam" id="PF00404">
    <property type="entry name" value="Dockerin_1"/>
    <property type="match status" value="1"/>
</dbReference>
<dbReference type="InterPro" id="IPR000209">
    <property type="entry name" value="Peptidase_S8/S53_dom"/>
</dbReference>
<accession>A0ABV1FAN8</accession>
<feature type="active site" description="Charge relay system" evidence="5">
    <location>
        <position position="271"/>
    </location>
</feature>
<dbReference type="Proteomes" id="UP001490816">
    <property type="component" value="Unassembled WGS sequence"/>
</dbReference>
<dbReference type="PANTHER" id="PTHR43806">
    <property type="entry name" value="PEPTIDASE S8"/>
    <property type="match status" value="1"/>
</dbReference>
<protein>
    <submittedName>
        <fullName evidence="9">S8 family serine peptidase</fullName>
    </submittedName>
</protein>
<dbReference type="PROSITE" id="PS00136">
    <property type="entry name" value="SUBTILASE_ASP"/>
    <property type="match status" value="1"/>
</dbReference>
<dbReference type="PRINTS" id="PR00723">
    <property type="entry name" value="SUBTILISIN"/>
</dbReference>
<dbReference type="CDD" id="cd14256">
    <property type="entry name" value="Dockerin_I"/>
    <property type="match status" value="1"/>
</dbReference>
<dbReference type="EMBL" id="JBBMEZ010000006">
    <property type="protein sequence ID" value="MEQ2469367.1"/>
    <property type="molecule type" value="Genomic_DNA"/>
</dbReference>
<feature type="active site" description="Charge relay system" evidence="5">
    <location>
        <position position="466"/>
    </location>
</feature>
<reference evidence="9 10" key="1">
    <citation type="submission" date="2024-03" db="EMBL/GenBank/DDBJ databases">
        <title>Human intestinal bacterial collection.</title>
        <authorList>
            <person name="Pauvert C."/>
            <person name="Hitch T.C.A."/>
            <person name="Clavel T."/>
        </authorList>
    </citation>
    <scope>NUCLEOTIDE SEQUENCE [LARGE SCALE GENOMIC DNA]</scope>
    <source>
        <strain evidence="9 10">CLA-JM-H38</strain>
    </source>
</reference>
<feature type="signal peptide" evidence="7">
    <location>
        <begin position="1"/>
        <end position="27"/>
    </location>
</feature>
<keyword evidence="10" id="KW-1185">Reference proteome</keyword>
<dbReference type="PANTHER" id="PTHR43806:SF11">
    <property type="entry name" value="CEREVISIN-RELATED"/>
    <property type="match status" value="1"/>
</dbReference>
<dbReference type="InterPro" id="IPR022398">
    <property type="entry name" value="Peptidase_S8_His-AS"/>
</dbReference>
<sequence length="698" mass="77275">MRKSIKIISSIFLSSMFMINGTLFAFATTDDINENLESKELCEASINEAFAADSIIVTMKNSCSLDFKNYDCADFPEVAVNSVENLSPYTYDVIKDKYEAIIARGVSATGGIQALKNYIENIDDSKSASSKFISYIKNMNLIKILGTRKNGLALFDASSQKRELVYSIDNFINKLDDEYDFLENYDYTDYHLTLKLSLDTNDKKSVLKAIDKIEQRDDVLSVSPNYQFEYDSVTKPNDEYLSNQWYLNRIGYFDALQYTKNTKTVRVGVMDSGVNADNPDLKDTVNRELSKSFVDDEPLTDSADHGTCVAGIIGACSNNSVGISGICNSVEIVSLKVGKEGGPLFSNISLALDYAEKNKIDLVNCSFGTLAFKDRNTKEPEECYGKYTGLIINSSGNESLDLDNQGFYCFPTSLKYDNIISVANSNENDKLNNSSNYGKISVDLAAPGTNIYTTSSNDYRNFNGTSASCPMVTGSVALMKSIYPDISNSQLKAFLLNNVDSVDGLKDKLVSGGVLNIGKTLAAINSKKYIIKYDANGGNGVAMVNTSVCYGVNTKLNPNTYTKLDYRFVGWTAYRKSDNKWYYTDGKGNSKWCLENKQPNGYSKAVYKDCSKVAKTSSVNGDVVTMYAQWEKLQLGDVDMDGEVTIMDATLVQKYIAHLEDLTDQQKRLADVNGDGEITILDSTEIQKMLVNVKNKEA</sequence>
<dbReference type="RefSeq" id="WP_367285954.1">
    <property type="nucleotide sequence ID" value="NZ_JBBMEZ010000006.1"/>
</dbReference>
<dbReference type="SUPFAM" id="SSF63446">
    <property type="entry name" value="Type I dockerin domain"/>
    <property type="match status" value="1"/>
</dbReference>
<dbReference type="InterPro" id="IPR042229">
    <property type="entry name" value="Listeria/Bacterioides_rpt_sf"/>
</dbReference>
<proteinExistence type="inferred from homology"/>
<evidence type="ECO:0000256" key="2">
    <source>
        <dbReference type="ARBA" id="ARBA00022670"/>
    </source>
</evidence>
<gene>
    <name evidence="9" type="ORF">WMO39_03320</name>
</gene>
<keyword evidence="4 5" id="KW-0720">Serine protease</keyword>
<organism evidence="9 10">
    <name type="scientific">Ruminococcoides intestinale</name>
    <dbReference type="NCBI Taxonomy" id="3133162"/>
    <lineage>
        <taxon>Bacteria</taxon>
        <taxon>Bacillati</taxon>
        <taxon>Bacillota</taxon>
        <taxon>Clostridia</taxon>
        <taxon>Eubacteriales</taxon>
        <taxon>Oscillospiraceae</taxon>
        <taxon>Ruminococcoides</taxon>
    </lineage>
</organism>
<dbReference type="Gene3D" id="3.40.50.200">
    <property type="entry name" value="Peptidase S8/S53 domain"/>
    <property type="match status" value="1"/>
</dbReference>
<evidence type="ECO:0000256" key="6">
    <source>
        <dbReference type="RuleBase" id="RU003355"/>
    </source>
</evidence>
<feature type="active site" description="Charge relay system" evidence="5">
    <location>
        <position position="305"/>
    </location>
</feature>
<comment type="caution">
    <text evidence="9">The sequence shown here is derived from an EMBL/GenBank/DDBJ whole genome shotgun (WGS) entry which is preliminary data.</text>
</comment>
<comment type="similarity">
    <text evidence="1 5 6">Belongs to the peptidase S8 family.</text>
</comment>
<dbReference type="InterPro" id="IPR023828">
    <property type="entry name" value="Peptidase_S8_Ser-AS"/>
</dbReference>
<dbReference type="PROSITE" id="PS00138">
    <property type="entry name" value="SUBTILASE_SER"/>
    <property type="match status" value="1"/>
</dbReference>
<keyword evidence="2 5" id="KW-0645">Protease</keyword>
<dbReference type="InterPro" id="IPR050131">
    <property type="entry name" value="Peptidase_S8_subtilisin-like"/>
</dbReference>
<dbReference type="InterPro" id="IPR002105">
    <property type="entry name" value="Dockerin_1_rpt"/>
</dbReference>
<evidence type="ECO:0000256" key="5">
    <source>
        <dbReference type="PROSITE-ProRule" id="PRU01240"/>
    </source>
</evidence>
<dbReference type="PROSITE" id="PS51766">
    <property type="entry name" value="DOCKERIN"/>
    <property type="match status" value="1"/>
</dbReference>
<dbReference type="InterPro" id="IPR036852">
    <property type="entry name" value="Peptidase_S8/S53_dom_sf"/>
</dbReference>
<evidence type="ECO:0000313" key="10">
    <source>
        <dbReference type="Proteomes" id="UP001490816"/>
    </source>
</evidence>
<dbReference type="InterPro" id="IPR015500">
    <property type="entry name" value="Peptidase_S8_subtilisin-rel"/>
</dbReference>
<evidence type="ECO:0000259" key="8">
    <source>
        <dbReference type="PROSITE" id="PS51766"/>
    </source>
</evidence>
<dbReference type="PROSITE" id="PS00137">
    <property type="entry name" value="SUBTILASE_HIS"/>
    <property type="match status" value="1"/>
</dbReference>
<dbReference type="Pfam" id="PF00082">
    <property type="entry name" value="Peptidase_S8"/>
    <property type="match status" value="1"/>
</dbReference>
<dbReference type="InterPro" id="IPR016134">
    <property type="entry name" value="Dockerin_dom"/>
</dbReference>
<evidence type="ECO:0000256" key="7">
    <source>
        <dbReference type="SAM" id="SignalP"/>
    </source>
</evidence>